<evidence type="ECO:0008006" key="3">
    <source>
        <dbReference type="Google" id="ProtNLM"/>
    </source>
</evidence>
<dbReference type="SUPFAM" id="SSF48371">
    <property type="entry name" value="ARM repeat"/>
    <property type="match status" value="1"/>
</dbReference>
<reference evidence="2" key="1">
    <citation type="submission" date="2018-02" db="EMBL/GenBank/DDBJ databases">
        <title>Draft genome sequencing of Rhodococcus opacus KU647198.</title>
        <authorList>
            <person name="Zheng B.-X."/>
        </authorList>
    </citation>
    <scope>NUCLEOTIDE SEQUENCE [LARGE SCALE GENOMIC DNA]</scope>
    <source>
        <strain evidence="2">04-OD7</strain>
    </source>
</reference>
<gene>
    <name evidence="1" type="ORF">C5613_41475</name>
</gene>
<proteinExistence type="predicted"/>
<accession>A0A2S8IGU5</accession>
<dbReference type="InterPro" id="IPR016024">
    <property type="entry name" value="ARM-type_fold"/>
</dbReference>
<comment type="caution">
    <text evidence="1">The sequence shown here is derived from an EMBL/GenBank/DDBJ whole genome shotgun (WGS) entry which is preliminary data.</text>
</comment>
<dbReference type="AlphaFoldDB" id="A0A2S8IGU5"/>
<name>A0A2S8IGU5_RHOOP</name>
<evidence type="ECO:0000313" key="1">
    <source>
        <dbReference type="EMBL" id="PQP14006.1"/>
    </source>
</evidence>
<dbReference type="EMBL" id="PUIO01000094">
    <property type="protein sequence ID" value="PQP14006.1"/>
    <property type="molecule type" value="Genomic_DNA"/>
</dbReference>
<dbReference type="Gene3D" id="1.25.10.10">
    <property type="entry name" value="Leucine-rich Repeat Variant"/>
    <property type="match status" value="1"/>
</dbReference>
<dbReference type="Proteomes" id="UP000239290">
    <property type="component" value="Unassembled WGS sequence"/>
</dbReference>
<organism evidence="1 2">
    <name type="scientific">Rhodococcus opacus</name>
    <name type="common">Nocardia opaca</name>
    <dbReference type="NCBI Taxonomy" id="37919"/>
    <lineage>
        <taxon>Bacteria</taxon>
        <taxon>Bacillati</taxon>
        <taxon>Actinomycetota</taxon>
        <taxon>Actinomycetes</taxon>
        <taxon>Mycobacteriales</taxon>
        <taxon>Nocardiaceae</taxon>
        <taxon>Rhodococcus</taxon>
    </lineage>
</organism>
<sequence>MLNGAKNHYFFGIQDIRGEAAGALASIRPSAVSDAELRDMMTAEDSDQRQAAVRLIASRGIGKGIDTLWAMSRDSDAWVQSVIANHVAIAASQDEEECYMPLLSRLLSSEGTLIARLVADALKDLPESVSADKLADLLRDHISGEVRRSVAAYEERTQAT</sequence>
<dbReference type="InterPro" id="IPR011989">
    <property type="entry name" value="ARM-like"/>
</dbReference>
<protein>
    <recommendedName>
        <fullName evidence="3">HEAT repeat domain-containing protein</fullName>
    </recommendedName>
</protein>
<evidence type="ECO:0000313" key="2">
    <source>
        <dbReference type="Proteomes" id="UP000239290"/>
    </source>
</evidence>